<keyword evidence="8 10" id="KW-0030">Aminoacyl-tRNA synthetase</keyword>
<evidence type="ECO:0000256" key="3">
    <source>
        <dbReference type="ARBA" id="ARBA00022490"/>
    </source>
</evidence>
<dbReference type="GO" id="GO:0004820">
    <property type="term" value="F:glycine-tRNA ligase activity"/>
    <property type="evidence" value="ECO:0007669"/>
    <property type="project" value="UniProtKB-UniRule"/>
</dbReference>
<evidence type="ECO:0000256" key="2">
    <source>
        <dbReference type="ARBA" id="ARBA00008226"/>
    </source>
</evidence>
<comment type="catalytic activity">
    <reaction evidence="9 10">
        <text>tRNA(Gly) + glycine + ATP = glycyl-tRNA(Gly) + AMP + diphosphate</text>
        <dbReference type="Rhea" id="RHEA:16013"/>
        <dbReference type="Rhea" id="RHEA-COMP:9664"/>
        <dbReference type="Rhea" id="RHEA-COMP:9683"/>
        <dbReference type="ChEBI" id="CHEBI:30616"/>
        <dbReference type="ChEBI" id="CHEBI:33019"/>
        <dbReference type="ChEBI" id="CHEBI:57305"/>
        <dbReference type="ChEBI" id="CHEBI:78442"/>
        <dbReference type="ChEBI" id="CHEBI:78522"/>
        <dbReference type="ChEBI" id="CHEBI:456215"/>
        <dbReference type="EC" id="6.1.1.14"/>
    </reaction>
</comment>
<evidence type="ECO:0000256" key="5">
    <source>
        <dbReference type="ARBA" id="ARBA00022741"/>
    </source>
</evidence>
<dbReference type="RefSeq" id="WP_131993144.1">
    <property type="nucleotide sequence ID" value="NZ_SMGK01000002.1"/>
</dbReference>
<dbReference type="PANTHER" id="PTHR30075">
    <property type="entry name" value="GLYCYL-TRNA SYNTHETASE"/>
    <property type="match status" value="1"/>
</dbReference>
<evidence type="ECO:0000256" key="9">
    <source>
        <dbReference type="ARBA" id="ARBA00047937"/>
    </source>
</evidence>
<keyword evidence="7 10" id="KW-0648">Protein biosynthesis</keyword>
<evidence type="ECO:0000256" key="7">
    <source>
        <dbReference type="ARBA" id="ARBA00022917"/>
    </source>
</evidence>
<evidence type="ECO:0000256" key="4">
    <source>
        <dbReference type="ARBA" id="ARBA00022598"/>
    </source>
</evidence>
<protein>
    <recommendedName>
        <fullName evidence="10">Glycine--tRNA ligase beta subunit</fullName>
        <ecNumber evidence="10">6.1.1.14</ecNumber>
    </recommendedName>
    <alternativeName>
        <fullName evidence="10">Glycyl-tRNA synthetase beta subunit</fullName>
        <shortName evidence="10">GlyRS</shortName>
    </alternativeName>
</protein>
<dbReference type="EMBL" id="SMGK01000002">
    <property type="protein sequence ID" value="TCK73520.1"/>
    <property type="molecule type" value="Genomic_DNA"/>
</dbReference>
<evidence type="ECO:0000256" key="8">
    <source>
        <dbReference type="ARBA" id="ARBA00023146"/>
    </source>
</evidence>
<dbReference type="SUPFAM" id="SSF109604">
    <property type="entry name" value="HD-domain/PDEase-like"/>
    <property type="match status" value="1"/>
</dbReference>
<evidence type="ECO:0000256" key="10">
    <source>
        <dbReference type="HAMAP-Rule" id="MF_00255"/>
    </source>
</evidence>
<keyword evidence="13" id="KW-1185">Reference proteome</keyword>
<evidence type="ECO:0000259" key="11">
    <source>
        <dbReference type="Pfam" id="PF05746"/>
    </source>
</evidence>
<gene>
    <name evidence="10" type="primary">glyS</name>
    <name evidence="12" type="ORF">C7378_1133</name>
</gene>
<dbReference type="GO" id="GO:0005524">
    <property type="term" value="F:ATP binding"/>
    <property type="evidence" value="ECO:0007669"/>
    <property type="project" value="UniProtKB-UniRule"/>
</dbReference>
<feature type="domain" description="DALR anticodon binding" evidence="11">
    <location>
        <begin position="584"/>
        <end position="687"/>
    </location>
</feature>
<reference evidence="12 13" key="1">
    <citation type="submission" date="2019-03" db="EMBL/GenBank/DDBJ databases">
        <title>Genomic Encyclopedia of Type Strains, Phase IV (KMG-IV): sequencing the most valuable type-strain genomes for metagenomic binning, comparative biology and taxonomic classification.</title>
        <authorList>
            <person name="Goeker M."/>
        </authorList>
    </citation>
    <scope>NUCLEOTIDE SEQUENCE [LARGE SCALE GENOMIC DNA]</scope>
    <source>
        <strain evidence="12 13">DSM 103428</strain>
    </source>
</reference>
<dbReference type="OrthoDB" id="9775440at2"/>
<dbReference type="Pfam" id="PF02092">
    <property type="entry name" value="tRNA_synt_2f"/>
    <property type="match status" value="1"/>
</dbReference>
<sequence>MATFLFEAGLEEIPARMVAPAQAELARRVVDLLQRERLLGPDAEVKSYSTPRRLTVCLSAVFESQADVIEQLTGPSWSIAFKDGVPTGAAQAFAKKAGVEIGALTKLTNAKGEYVSATVKKPGRKAAEVLTELLPRELTALYWPKNMYWRAGKPERFVRPVKWLLALLDHAIVPVEFAGVHAANLTYGHRILHGGHAVTINHPSDYLAALEAAKVMPDPDARRHKIRKALDAVTRTVPGARWREDEPLVETVTHLTEWPQVVLGGFEPEYLSLPEEVLVTVMRDHQKYFAVEDAAGKLAPHFLAVLNTETDEQGLATIRHGNERVLRARFNDARFFWNFDQKIPLSERLELLKTVTFQKDLGSYHQKTEANLSLVTALAALLRERGIQFDHSALETATRLAKTDLTAELVKEFTELQGVVGGLYARAQGLGETAAQAIYWQYRPASSEDAIPPTVEGQLLGLADRFQTLTAMFALGLEPTGSKDPFALRRAANGVVKILADSALPLTFDDLLDASGELSPATRSSLTAFLRERVEFYLREARGIAYDVVNAVLAAGSADLPDAVARAEALSTVRDSADFAAISAAFKRSKNILRQAAEKLAFKEEIAATGVVEALLADPAEATLYRETRRLAPLVEELRSRREYGHALEQAATLRPHVDLFFDKVMVMAPEADLRQNRLALIAMVLASFSTIADFSEMVAPVKASSDAA</sequence>
<dbReference type="Proteomes" id="UP000295210">
    <property type="component" value="Unassembled WGS sequence"/>
</dbReference>
<dbReference type="InterPro" id="IPR015944">
    <property type="entry name" value="Gly-tRNA-synth_bsu"/>
</dbReference>
<evidence type="ECO:0000256" key="1">
    <source>
        <dbReference type="ARBA" id="ARBA00004496"/>
    </source>
</evidence>
<dbReference type="GO" id="GO:0004814">
    <property type="term" value="F:arginine-tRNA ligase activity"/>
    <property type="evidence" value="ECO:0007669"/>
    <property type="project" value="InterPro"/>
</dbReference>
<organism evidence="12 13">
    <name type="scientific">Acidipila rosea</name>
    <dbReference type="NCBI Taxonomy" id="768535"/>
    <lineage>
        <taxon>Bacteria</taxon>
        <taxon>Pseudomonadati</taxon>
        <taxon>Acidobacteriota</taxon>
        <taxon>Terriglobia</taxon>
        <taxon>Terriglobales</taxon>
        <taxon>Acidobacteriaceae</taxon>
        <taxon>Acidipila</taxon>
    </lineage>
</organism>
<dbReference type="HAMAP" id="MF_00255">
    <property type="entry name" value="Gly_tRNA_synth_beta"/>
    <property type="match status" value="1"/>
</dbReference>
<evidence type="ECO:0000313" key="12">
    <source>
        <dbReference type="EMBL" id="TCK73520.1"/>
    </source>
</evidence>
<evidence type="ECO:0000256" key="6">
    <source>
        <dbReference type="ARBA" id="ARBA00022840"/>
    </source>
</evidence>
<dbReference type="EC" id="6.1.1.14" evidence="10"/>
<comment type="subcellular location">
    <subcellularLocation>
        <location evidence="1 10">Cytoplasm</location>
    </subcellularLocation>
</comment>
<keyword evidence="3 10" id="KW-0963">Cytoplasm</keyword>
<comment type="caution">
    <text evidence="12">The sequence shown here is derived from an EMBL/GenBank/DDBJ whole genome shotgun (WGS) entry which is preliminary data.</text>
</comment>
<dbReference type="GO" id="GO:0006426">
    <property type="term" value="P:glycyl-tRNA aminoacylation"/>
    <property type="evidence" value="ECO:0007669"/>
    <property type="project" value="UniProtKB-UniRule"/>
</dbReference>
<dbReference type="GO" id="GO:0005829">
    <property type="term" value="C:cytosol"/>
    <property type="evidence" value="ECO:0007669"/>
    <property type="project" value="TreeGrafter"/>
</dbReference>
<dbReference type="InterPro" id="IPR006194">
    <property type="entry name" value="Gly-tRNA-synth_heterodimer"/>
</dbReference>
<name>A0A4R1L8L0_9BACT</name>
<dbReference type="NCBIfam" id="TIGR00211">
    <property type="entry name" value="glyS"/>
    <property type="match status" value="1"/>
</dbReference>
<dbReference type="GO" id="GO:0006420">
    <property type="term" value="P:arginyl-tRNA aminoacylation"/>
    <property type="evidence" value="ECO:0007669"/>
    <property type="project" value="InterPro"/>
</dbReference>
<keyword evidence="5 10" id="KW-0547">Nucleotide-binding</keyword>
<comment type="subunit">
    <text evidence="10">Tetramer of two alpha and two beta subunits.</text>
</comment>
<dbReference type="Pfam" id="PF05746">
    <property type="entry name" value="DALR_1"/>
    <property type="match status" value="1"/>
</dbReference>
<comment type="similarity">
    <text evidence="2 10">Belongs to the class-II aminoacyl-tRNA synthetase family.</text>
</comment>
<accession>A0A4R1L8L0</accession>
<keyword evidence="6 10" id="KW-0067">ATP-binding</keyword>
<dbReference type="PANTHER" id="PTHR30075:SF2">
    <property type="entry name" value="GLYCINE--TRNA LIGASE, CHLOROPLASTIC_MITOCHONDRIAL 2"/>
    <property type="match status" value="1"/>
</dbReference>
<dbReference type="PRINTS" id="PR01045">
    <property type="entry name" value="TRNASYNTHGB"/>
</dbReference>
<evidence type="ECO:0000313" key="13">
    <source>
        <dbReference type="Proteomes" id="UP000295210"/>
    </source>
</evidence>
<dbReference type="InterPro" id="IPR008909">
    <property type="entry name" value="DALR_anticod-bd"/>
</dbReference>
<dbReference type="PROSITE" id="PS50861">
    <property type="entry name" value="AA_TRNA_LIGASE_II_GLYAB"/>
    <property type="match status" value="1"/>
</dbReference>
<proteinExistence type="inferred from homology"/>
<keyword evidence="4 10" id="KW-0436">Ligase</keyword>
<dbReference type="AlphaFoldDB" id="A0A4R1L8L0"/>